<dbReference type="Pfam" id="PF06580">
    <property type="entry name" value="His_kinase"/>
    <property type="match status" value="1"/>
</dbReference>
<keyword evidence="3" id="KW-1185">Reference proteome</keyword>
<sequence length="279" mass="31964">MPLVVYSLSSYYVNVIVLKYLTIHNPYVSYQSRQIVSEGAFTQAAMLHMIRSSWAVLTAILPCIVAKLGLDFLRNITRILRLEKDQLDMELNFLKAQLNPHFLFNTLNNIYMLSLKGAEQAPDLILHLSEMMRYTLYESDTAKVDLQHEVAFMQNYTELERVRYGAKANIVFDYNEEEITDQQISPLLMFPFLENAFKYGHIAQDGKCHVIINIYANGQQVTMSVSNSKNETSNQPKELGGIGQANSRKRLELLYPGKYTLDIRDEGDIYSVTLSINLN</sequence>
<dbReference type="InterPro" id="IPR010559">
    <property type="entry name" value="Sig_transdc_His_kin_internal"/>
</dbReference>
<dbReference type="PANTHER" id="PTHR34220">
    <property type="entry name" value="SENSOR HISTIDINE KINASE YPDA"/>
    <property type="match status" value="1"/>
</dbReference>
<dbReference type="PANTHER" id="PTHR34220:SF7">
    <property type="entry name" value="SENSOR HISTIDINE KINASE YPDA"/>
    <property type="match status" value="1"/>
</dbReference>
<dbReference type="GO" id="GO:0000155">
    <property type="term" value="F:phosphorelay sensor kinase activity"/>
    <property type="evidence" value="ECO:0007669"/>
    <property type="project" value="InterPro"/>
</dbReference>
<dbReference type="Gene3D" id="3.30.565.10">
    <property type="entry name" value="Histidine kinase-like ATPase, C-terminal domain"/>
    <property type="match status" value="1"/>
</dbReference>
<reference evidence="2 3" key="1">
    <citation type="submission" date="2018-06" db="EMBL/GenBank/DDBJ databases">
        <title>Genomic Encyclopedia of Archaeal and Bacterial Type Strains, Phase II (KMG-II): from individual species to whole genera.</title>
        <authorList>
            <person name="Goeker M."/>
        </authorList>
    </citation>
    <scope>NUCLEOTIDE SEQUENCE [LARGE SCALE GENOMIC DNA]</scope>
    <source>
        <strain evidence="2 3">DSM 29821</strain>
    </source>
</reference>
<accession>A0A327WDH0</accession>
<protein>
    <submittedName>
        <fullName evidence="2">Histidine kinase</fullName>
    </submittedName>
</protein>
<evidence type="ECO:0000313" key="2">
    <source>
        <dbReference type="EMBL" id="RAJ87410.1"/>
    </source>
</evidence>
<organism evidence="2 3">
    <name type="scientific">Chitinophaga dinghuensis</name>
    <dbReference type="NCBI Taxonomy" id="1539050"/>
    <lineage>
        <taxon>Bacteria</taxon>
        <taxon>Pseudomonadati</taxon>
        <taxon>Bacteroidota</taxon>
        <taxon>Chitinophagia</taxon>
        <taxon>Chitinophagales</taxon>
        <taxon>Chitinophagaceae</taxon>
        <taxon>Chitinophaga</taxon>
    </lineage>
</organism>
<dbReference type="AlphaFoldDB" id="A0A327WDH0"/>
<dbReference type="InterPro" id="IPR050640">
    <property type="entry name" value="Bact_2-comp_sensor_kinase"/>
</dbReference>
<evidence type="ECO:0000313" key="3">
    <source>
        <dbReference type="Proteomes" id="UP000249819"/>
    </source>
</evidence>
<keyword evidence="2" id="KW-0808">Transferase</keyword>
<name>A0A327WDH0_9BACT</name>
<dbReference type="EMBL" id="QLMA01000001">
    <property type="protein sequence ID" value="RAJ87410.1"/>
    <property type="molecule type" value="Genomic_DNA"/>
</dbReference>
<evidence type="ECO:0000259" key="1">
    <source>
        <dbReference type="Pfam" id="PF06580"/>
    </source>
</evidence>
<dbReference type="Proteomes" id="UP000249819">
    <property type="component" value="Unassembled WGS sequence"/>
</dbReference>
<comment type="caution">
    <text evidence="2">The sequence shown here is derived from an EMBL/GenBank/DDBJ whole genome shotgun (WGS) entry which is preliminary data.</text>
</comment>
<gene>
    <name evidence="2" type="ORF">CLV59_101160</name>
</gene>
<keyword evidence="2" id="KW-0418">Kinase</keyword>
<dbReference type="InterPro" id="IPR036890">
    <property type="entry name" value="HATPase_C_sf"/>
</dbReference>
<proteinExistence type="predicted"/>
<feature type="domain" description="Signal transduction histidine kinase internal region" evidence="1">
    <location>
        <begin position="89"/>
        <end position="167"/>
    </location>
</feature>
<dbReference type="GO" id="GO:0016020">
    <property type="term" value="C:membrane"/>
    <property type="evidence" value="ECO:0007669"/>
    <property type="project" value="InterPro"/>
</dbReference>